<dbReference type="GeneTree" id="ENSGT00940000177368"/>
<dbReference type="Proteomes" id="UP000264820">
    <property type="component" value="Unplaced"/>
</dbReference>
<dbReference type="Ensembl" id="ENSHCOT00000001807.1">
    <property type="protein sequence ID" value="ENSHCOP00000007548.1"/>
    <property type="gene ID" value="ENSHCOG00000009603.1"/>
</dbReference>
<dbReference type="PROSITE" id="PS51257">
    <property type="entry name" value="PROKAR_LIPOPROTEIN"/>
    <property type="match status" value="1"/>
</dbReference>
<reference evidence="1" key="2">
    <citation type="submission" date="2025-09" db="UniProtKB">
        <authorList>
            <consortium name="Ensembl"/>
        </authorList>
    </citation>
    <scope>IDENTIFICATION</scope>
</reference>
<reference evidence="1" key="1">
    <citation type="submission" date="2025-08" db="UniProtKB">
        <authorList>
            <consortium name="Ensembl"/>
        </authorList>
    </citation>
    <scope>IDENTIFICATION</scope>
</reference>
<protein>
    <submittedName>
        <fullName evidence="1">Uncharacterized protein</fullName>
    </submittedName>
</protein>
<dbReference type="AlphaFoldDB" id="A0A3Q2XRT6"/>
<sequence>MRSSMGSSFSSLFSISTSSLMPSITIWTSCTSEKPSLSALEMSKTPSTASFHVSGASTFEEPPQTQDACSCVAASHAHQHEVQCPGWMDMSGCRANL</sequence>
<evidence type="ECO:0000313" key="2">
    <source>
        <dbReference type="Proteomes" id="UP000264820"/>
    </source>
</evidence>
<proteinExistence type="predicted"/>
<organism evidence="1 2">
    <name type="scientific">Hippocampus comes</name>
    <name type="common">Tiger tail seahorse</name>
    <dbReference type="NCBI Taxonomy" id="109280"/>
    <lineage>
        <taxon>Eukaryota</taxon>
        <taxon>Metazoa</taxon>
        <taxon>Chordata</taxon>
        <taxon>Craniata</taxon>
        <taxon>Vertebrata</taxon>
        <taxon>Euteleostomi</taxon>
        <taxon>Actinopterygii</taxon>
        <taxon>Neopterygii</taxon>
        <taxon>Teleostei</taxon>
        <taxon>Neoteleostei</taxon>
        <taxon>Acanthomorphata</taxon>
        <taxon>Syngnathiaria</taxon>
        <taxon>Syngnathiformes</taxon>
        <taxon>Syngnathoidei</taxon>
        <taxon>Syngnathidae</taxon>
        <taxon>Hippocampus</taxon>
    </lineage>
</organism>
<evidence type="ECO:0000313" key="1">
    <source>
        <dbReference type="Ensembl" id="ENSHCOP00000007548.1"/>
    </source>
</evidence>
<accession>A0A3Q2XRT6</accession>
<keyword evidence="2" id="KW-1185">Reference proteome</keyword>
<name>A0A3Q2XRT6_HIPCM</name>